<comment type="caution">
    <text evidence="8">The sequence shown here is derived from an EMBL/GenBank/DDBJ whole genome shotgun (WGS) entry which is preliminary data.</text>
</comment>
<comment type="similarity">
    <text evidence="2">Belongs to the glycosyl hydrolase 33 family.</text>
</comment>
<dbReference type="SUPFAM" id="SSF49899">
    <property type="entry name" value="Concanavalin A-like lectins/glucanases"/>
    <property type="match status" value="1"/>
</dbReference>
<dbReference type="InterPro" id="IPR036278">
    <property type="entry name" value="Sialidase_sf"/>
</dbReference>
<evidence type="ECO:0000256" key="1">
    <source>
        <dbReference type="ARBA" id="ARBA00000427"/>
    </source>
</evidence>
<reference evidence="8 9" key="1">
    <citation type="submission" date="2020-07" db="EMBL/GenBank/DDBJ databases">
        <title>Sequencing the genomes of 1000 actinobacteria strains.</title>
        <authorList>
            <person name="Klenk H.-P."/>
        </authorList>
    </citation>
    <scope>NUCLEOTIDE SEQUENCE [LARGE SCALE GENOMIC DNA]</scope>
    <source>
        <strain evidence="8 9">DSM 42178</strain>
    </source>
</reference>
<dbReference type="CDD" id="cd00110">
    <property type="entry name" value="LamG"/>
    <property type="match status" value="1"/>
</dbReference>
<keyword evidence="4" id="KW-0732">Signal</keyword>
<evidence type="ECO:0000256" key="3">
    <source>
        <dbReference type="ARBA" id="ARBA00012733"/>
    </source>
</evidence>
<dbReference type="GO" id="GO:0006689">
    <property type="term" value="P:ganglioside catabolic process"/>
    <property type="evidence" value="ECO:0007669"/>
    <property type="project" value="TreeGrafter"/>
</dbReference>
<evidence type="ECO:0000256" key="5">
    <source>
        <dbReference type="ARBA" id="ARBA00023157"/>
    </source>
</evidence>
<feature type="domain" description="Laminin G" evidence="6">
    <location>
        <begin position="469"/>
        <end position="599"/>
    </location>
</feature>
<dbReference type="GO" id="GO:0004308">
    <property type="term" value="F:exo-alpha-sialidase activity"/>
    <property type="evidence" value="ECO:0007669"/>
    <property type="project" value="UniProtKB-EC"/>
</dbReference>
<dbReference type="GO" id="GO:0016020">
    <property type="term" value="C:membrane"/>
    <property type="evidence" value="ECO:0007669"/>
    <property type="project" value="TreeGrafter"/>
</dbReference>
<organism evidence="8 9">
    <name type="scientific">Allostreptomyces psammosilenae</name>
    <dbReference type="NCBI Taxonomy" id="1892865"/>
    <lineage>
        <taxon>Bacteria</taxon>
        <taxon>Bacillati</taxon>
        <taxon>Actinomycetota</taxon>
        <taxon>Actinomycetes</taxon>
        <taxon>Kitasatosporales</taxon>
        <taxon>Streptomycetaceae</taxon>
        <taxon>Allostreptomyces</taxon>
    </lineage>
</organism>
<keyword evidence="9" id="KW-1185">Reference proteome</keyword>
<dbReference type="SMART" id="SM00560">
    <property type="entry name" value="LamGL"/>
    <property type="match status" value="1"/>
</dbReference>
<dbReference type="InterPro" id="IPR026856">
    <property type="entry name" value="Sialidase_fam"/>
</dbReference>
<dbReference type="GO" id="GO:0009313">
    <property type="term" value="P:oligosaccharide catabolic process"/>
    <property type="evidence" value="ECO:0007669"/>
    <property type="project" value="TreeGrafter"/>
</dbReference>
<dbReference type="InterPro" id="IPR001791">
    <property type="entry name" value="Laminin_G"/>
</dbReference>
<dbReference type="RefSeq" id="WP_179815459.1">
    <property type="nucleotide sequence ID" value="NZ_JACBZD010000001.1"/>
</dbReference>
<dbReference type="EC" id="3.2.1.18" evidence="3"/>
<dbReference type="EMBL" id="JACBZD010000001">
    <property type="protein sequence ID" value="NYI06957.1"/>
    <property type="molecule type" value="Genomic_DNA"/>
</dbReference>
<protein>
    <recommendedName>
        <fullName evidence="3">exo-alpha-sialidase</fullName>
        <ecNumber evidence="3">3.2.1.18</ecNumber>
    </recommendedName>
</protein>
<dbReference type="InterPro" id="IPR006558">
    <property type="entry name" value="LamG-like"/>
</dbReference>
<dbReference type="CDD" id="cd15482">
    <property type="entry name" value="Sialidase_non-viral"/>
    <property type="match status" value="1"/>
</dbReference>
<dbReference type="AlphaFoldDB" id="A0A852ZYR1"/>
<gene>
    <name evidence="8" type="ORF">FHU37_003900</name>
</gene>
<name>A0A852ZYR1_9ACTN</name>
<evidence type="ECO:0000256" key="2">
    <source>
        <dbReference type="ARBA" id="ARBA00009348"/>
    </source>
</evidence>
<dbReference type="Proteomes" id="UP000567795">
    <property type="component" value="Unassembled WGS sequence"/>
</dbReference>
<feature type="domain" description="LamG-like jellyroll fold" evidence="7">
    <location>
        <begin position="469"/>
        <end position="604"/>
    </location>
</feature>
<keyword evidence="5" id="KW-1015">Disulfide bond</keyword>
<dbReference type="Pfam" id="PF13385">
    <property type="entry name" value="Laminin_G_3"/>
    <property type="match status" value="1"/>
</dbReference>
<proteinExistence type="inferred from homology"/>
<evidence type="ECO:0000259" key="7">
    <source>
        <dbReference type="SMART" id="SM00560"/>
    </source>
</evidence>
<dbReference type="InterPro" id="IPR011040">
    <property type="entry name" value="Sialidase"/>
</dbReference>
<keyword evidence="8" id="KW-0326">Glycosidase</keyword>
<keyword evidence="8" id="KW-0378">Hydrolase</keyword>
<sequence>MTLLLTDHRAGRRALAWAAVVLLALTSLVVGAPTASAAVPSELSRPFEVDEAGYRCFRIPAVVTTQDGTVLAFAEARVADCGDVGDIDLVMKRSFDGGRNWGPIQVLRGRGDTGGFGNPVPVVDSASGRISVLFAYNTWTLDAEGNRRRGPRSLHALHSDRASDGEEWTAGRFLGDLKPSDWTWISVGPGHGIQLTRQSSLAEGASPRIIVPGDHATTSGLAGAQLYYSDDGGQSWYLGARYDVPRSGAHPGETTVVERVDGSIHVNSRSSANCGTADHRLAATSTDHGESFTAEGFTPVRHLPVPPVSASLLRLRATDEGDAGNRVLLSAPVRPGAEATDRQVLAIRSSYDEGASWDPVGTVVHAGRAGYSDLTELRSGEIGVLYETGTHTSHGNIVFTAFTEAAMDAARTDLAFPRTSDTSGNGNHAVVHGGAVLGTGRSGQAMTFDGTDDHLRLINCPASLRFGEGDFTVTAWIRYGATSGAHPIMWGYGQDAGVPQFWLRAEPAGGRLRAWVDTGTASAAVSTAGAYNDNAWHHVVLRRQGGTLSLSVDGGAPATAAAPTGSLVPGGAFTIHIGARPDLEQLFRGAMDEVRVYGRSLTDAEVAAVAAGATDVPDARVRLAFTTIW</sequence>
<evidence type="ECO:0000256" key="4">
    <source>
        <dbReference type="ARBA" id="ARBA00022729"/>
    </source>
</evidence>
<dbReference type="InterPro" id="IPR013320">
    <property type="entry name" value="ConA-like_dom_sf"/>
</dbReference>
<dbReference type="PANTHER" id="PTHR10628">
    <property type="entry name" value="SIALIDASE"/>
    <property type="match status" value="1"/>
</dbReference>
<dbReference type="Gene3D" id="2.120.10.10">
    <property type="match status" value="1"/>
</dbReference>
<comment type="catalytic activity">
    <reaction evidence="1">
        <text>Hydrolysis of alpha-(2-&gt;3)-, alpha-(2-&gt;6)-, alpha-(2-&gt;8)- glycosidic linkages of terminal sialic acid residues in oligosaccharides, glycoproteins, glycolipids, colominic acid and synthetic substrates.</text>
        <dbReference type="EC" id="3.2.1.18"/>
    </reaction>
</comment>
<evidence type="ECO:0000313" key="8">
    <source>
        <dbReference type="EMBL" id="NYI06957.1"/>
    </source>
</evidence>
<evidence type="ECO:0000259" key="6">
    <source>
        <dbReference type="SMART" id="SM00282"/>
    </source>
</evidence>
<dbReference type="GO" id="GO:0005737">
    <property type="term" value="C:cytoplasm"/>
    <property type="evidence" value="ECO:0007669"/>
    <property type="project" value="TreeGrafter"/>
</dbReference>
<dbReference type="SUPFAM" id="SSF50939">
    <property type="entry name" value="Sialidases"/>
    <property type="match status" value="1"/>
</dbReference>
<dbReference type="SMART" id="SM00282">
    <property type="entry name" value="LamG"/>
    <property type="match status" value="1"/>
</dbReference>
<dbReference type="Pfam" id="PF13088">
    <property type="entry name" value="BNR_2"/>
    <property type="match status" value="1"/>
</dbReference>
<accession>A0A852ZYR1</accession>
<evidence type="ECO:0000313" key="9">
    <source>
        <dbReference type="Proteomes" id="UP000567795"/>
    </source>
</evidence>
<dbReference type="Gene3D" id="2.60.120.200">
    <property type="match status" value="1"/>
</dbReference>
<dbReference type="PANTHER" id="PTHR10628:SF30">
    <property type="entry name" value="EXO-ALPHA-SIALIDASE"/>
    <property type="match status" value="1"/>
</dbReference>